<dbReference type="Pfam" id="PF07280">
    <property type="entry name" value="Ac110_PIF"/>
    <property type="match status" value="1"/>
</dbReference>
<keyword evidence="1" id="KW-0812">Transmembrane</keyword>
<evidence type="ECO:0000256" key="1">
    <source>
        <dbReference type="SAM" id="Phobius"/>
    </source>
</evidence>
<organismHost>
    <name type="scientific">Lepidoptera</name>
    <name type="common">moths &amp; butterflies</name>
    <dbReference type="NCBI Taxonomy" id="7088"/>
</organismHost>
<keyword evidence="1" id="KW-1133">Transmembrane helix</keyword>
<dbReference type="InterPro" id="IPR009903">
    <property type="entry name" value="AcMNPV_AC110"/>
</dbReference>
<sequence>MVYIILVTFVFIVAVIGLFTLRINRNQLARLVYYQYNYIPEHLVSLVKVHNLKPTNGVFE</sequence>
<organism evidence="2">
    <name type="scientific">Buzura suppressaria nuclear polyhedrosis virus</name>
    <name type="common">BsNPV</name>
    <dbReference type="NCBI Taxonomy" id="74320"/>
    <lineage>
        <taxon>Viruses</taxon>
        <taxon>Viruses incertae sedis</taxon>
        <taxon>Naldaviricetes</taxon>
        <taxon>Lefavirales</taxon>
        <taxon>Baculoviridae</taxon>
        <taxon>Alphabaculovirus</taxon>
        <taxon>Alphabaculovirus busuppressariae</taxon>
    </lineage>
</organism>
<dbReference type="EMBL" id="KM986882">
    <property type="protein sequence ID" value="AKN91053.1"/>
    <property type="molecule type" value="Genomic_DNA"/>
</dbReference>
<name>A0A0N7CTP2_NPVBS</name>
<protein>
    <submittedName>
        <fullName evidence="2">ORF-83</fullName>
    </submittedName>
</protein>
<evidence type="ECO:0000313" key="2">
    <source>
        <dbReference type="EMBL" id="AKN91053.1"/>
    </source>
</evidence>
<accession>A0A0N7CTP2</accession>
<reference evidence="2" key="1">
    <citation type="submission" date="2014-10" db="EMBL/GenBank/DDBJ databases">
        <authorList>
            <person name="Seo M.-J."/>
            <person name="Seok Y.J."/>
            <person name="Cha I.-T."/>
        </authorList>
    </citation>
    <scope>NUCLEOTIDE SEQUENCE</scope>
    <source>
        <strain evidence="2">Guangxi</strain>
    </source>
</reference>
<keyword evidence="1" id="KW-0472">Membrane</keyword>
<proteinExistence type="predicted"/>
<feature type="transmembrane region" description="Helical" evidence="1">
    <location>
        <begin position="6"/>
        <end position="23"/>
    </location>
</feature>